<organism evidence="2 3">
    <name type="scientific">Nezara viridula</name>
    <name type="common">Southern green stink bug</name>
    <name type="synonym">Cimex viridulus</name>
    <dbReference type="NCBI Taxonomy" id="85310"/>
    <lineage>
        <taxon>Eukaryota</taxon>
        <taxon>Metazoa</taxon>
        <taxon>Ecdysozoa</taxon>
        <taxon>Arthropoda</taxon>
        <taxon>Hexapoda</taxon>
        <taxon>Insecta</taxon>
        <taxon>Pterygota</taxon>
        <taxon>Neoptera</taxon>
        <taxon>Paraneoptera</taxon>
        <taxon>Hemiptera</taxon>
        <taxon>Heteroptera</taxon>
        <taxon>Panheteroptera</taxon>
        <taxon>Pentatomomorpha</taxon>
        <taxon>Pentatomoidea</taxon>
        <taxon>Pentatomidae</taxon>
        <taxon>Pentatominae</taxon>
        <taxon>Nezara</taxon>
    </lineage>
</organism>
<dbReference type="Proteomes" id="UP001152798">
    <property type="component" value="Chromosome 5"/>
</dbReference>
<feature type="region of interest" description="Disordered" evidence="1">
    <location>
        <begin position="367"/>
        <end position="405"/>
    </location>
</feature>
<gene>
    <name evidence="2" type="ORF">NEZAVI_LOCUS12525</name>
</gene>
<protein>
    <submittedName>
        <fullName evidence="2">Uncharacterized protein</fullName>
    </submittedName>
</protein>
<feature type="compositionally biased region" description="Low complexity" evidence="1">
    <location>
        <begin position="191"/>
        <end position="203"/>
    </location>
</feature>
<dbReference type="OrthoDB" id="6626220at2759"/>
<name>A0A9P0HL70_NEZVI</name>
<feature type="compositionally biased region" description="Polar residues" evidence="1">
    <location>
        <begin position="367"/>
        <end position="376"/>
    </location>
</feature>
<accession>A0A9P0HL70</accession>
<sequence>MESKPRSVLAAFQEHLQLASTKCGSLMEQLNIVRKKVEGKEAMTMNLLDPSSNGFMENVSEKTVLQLEEMDLPGHKDVLIKEQMAVDNAYVERSTGDMNCDDNKPLIIRSRSQHSETIINKEEVPFLDGNVTPNENERYALTFDGTTNHKRPEEKMIKETEKISGKSTINVIAGKDEESFTEDVSSDDESILINSCSTSSSSNDDGKEPSNNQNLYEELLKRLKDNEEKKNNNNNRRSSSENSSSTFKKYQETNKSPKKNSSNSTVNEDNFDKKNGDMENLDEGVEFFLPSSVTEKFQEMFYEESGEEDTMLQNNNKDKNMRVTFDDLIIGRPKKHSLGGDTRSENTSPLNRLLNESSIQTKVIPNQTNQQISNRRANGKVKEKNCDASSVKTKSEKPKKPNPTICSSTVMNVKLHSPEMNLYKRLNGVQLKPETKKTGGRKDVKSKKNTITSSRQKAKHIIIEPKLKSLYDKKQEVTLKDYKNNENEDEVPKTVNKTEEYGGEDLIVKNKNEQKNNFVAVSKNVHKKSVTEILTTNAQPKKVDEAKPHNIKRGIVNGIVNHKEEVKNNKNINSESKTPIIKKNHVHKLDDAANIKEKPFNSDLKNTVLNKNHVIAADTQSIPNEKLVKAVKKAFVKEIKPPNTKTEQQKKSNMRTLTATKGPSKNNSINEEISPINMKLKNKIDRIRPNTSALPVKKESNKHKLLFATRKEETFETRNHQPFDKISRTKEPSESLKGRHHLAREAVHSPSINEMKTHTASFPFILGQSTSKTYNVRAAIQQTMSMIMRSPAETLRRSSFSEMLNVSSKASTLRTSASCNSGRKVCPACVVRVDEEDNEPDDHPIDPWDTEYHSKRFIRCTCMPRNTVNFKTVMNQLLHETSSSYILPTESYPDSEVENGQDNRVNKSLFRKNNNIYKLSKLLHTLLKIRDLLVT</sequence>
<keyword evidence="3" id="KW-1185">Reference proteome</keyword>
<feature type="compositionally biased region" description="Basic and acidic residues" evidence="1">
    <location>
        <begin position="433"/>
        <end position="443"/>
    </location>
</feature>
<feature type="region of interest" description="Disordered" evidence="1">
    <location>
        <begin position="432"/>
        <end position="457"/>
    </location>
</feature>
<feature type="compositionally biased region" description="Low complexity" evidence="1">
    <location>
        <begin position="232"/>
        <end position="245"/>
    </location>
</feature>
<proteinExistence type="predicted"/>
<reference evidence="2" key="1">
    <citation type="submission" date="2022-01" db="EMBL/GenBank/DDBJ databases">
        <authorList>
            <person name="King R."/>
        </authorList>
    </citation>
    <scope>NUCLEOTIDE SEQUENCE</scope>
</reference>
<evidence type="ECO:0000256" key="1">
    <source>
        <dbReference type="SAM" id="MobiDB-lite"/>
    </source>
</evidence>
<feature type="region of interest" description="Disordered" evidence="1">
    <location>
        <begin position="179"/>
        <end position="212"/>
    </location>
</feature>
<feature type="region of interest" description="Disordered" evidence="1">
    <location>
        <begin position="640"/>
        <end position="670"/>
    </location>
</feature>
<evidence type="ECO:0000313" key="3">
    <source>
        <dbReference type="Proteomes" id="UP001152798"/>
    </source>
</evidence>
<dbReference type="AlphaFoldDB" id="A0A9P0HL70"/>
<feature type="region of interest" description="Disordered" evidence="1">
    <location>
        <begin position="226"/>
        <end position="278"/>
    </location>
</feature>
<evidence type="ECO:0000313" key="2">
    <source>
        <dbReference type="EMBL" id="CAH1404043.1"/>
    </source>
</evidence>
<dbReference type="EMBL" id="OV725081">
    <property type="protein sequence ID" value="CAH1404043.1"/>
    <property type="molecule type" value="Genomic_DNA"/>
</dbReference>
<feature type="compositionally biased region" description="Acidic residues" evidence="1">
    <location>
        <begin position="179"/>
        <end position="190"/>
    </location>
</feature>